<evidence type="ECO:0000313" key="3">
    <source>
        <dbReference type="Proteomes" id="UP001227192"/>
    </source>
</evidence>
<gene>
    <name evidence="2" type="ORF">VN97_g620</name>
</gene>
<evidence type="ECO:0000313" key="2">
    <source>
        <dbReference type="EMBL" id="KAJ9492649.1"/>
    </source>
</evidence>
<dbReference type="Proteomes" id="UP001227192">
    <property type="component" value="Unassembled WGS sequence"/>
</dbReference>
<evidence type="ECO:0000256" key="1">
    <source>
        <dbReference type="SAM" id="MobiDB-lite"/>
    </source>
</evidence>
<organism evidence="2 3">
    <name type="scientific">Penicillium thymicola</name>
    <dbReference type="NCBI Taxonomy" id="293382"/>
    <lineage>
        <taxon>Eukaryota</taxon>
        <taxon>Fungi</taxon>
        <taxon>Dikarya</taxon>
        <taxon>Ascomycota</taxon>
        <taxon>Pezizomycotina</taxon>
        <taxon>Eurotiomycetes</taxon>
        <taxon>Eurotiomycetidae</taxon>
        <taxon>Eurotiales</taxon>
        <taxon>Aspergillaceae</taxon>
        <taxon>Penicillium</taxon>
    </lineage>
</organism>
<keyword evidence="3" id="KW-1185">Reference proteome</keyword>
<name>A0AAI9TTY1_PENTH</name>
<protein>
    <submittedName>
        <fullName evidence="2">Uncharacterized protein</fullName>
    </submittedName>
</protein>
<reference evidence="2" key="2">
    <citation type="journal article" date="2016" name="Fungal Biol.">
        <title>Ochratoxin A production by Penicillium thymicola.</title>
        <authorList>
            <person name="Nguyen H.D.T."/>
            <person name="McMullin D.R."/>
            <person name="Ponomareva E."/>
            <person name="Riley R."/>
            <person name="Pomraning K.R."/>
            <person name="Baker S.E."/>
            <person name="Seifert K.A."/>
        </authorList>
    </citation>
    <scope>NUCLEOTIDE SEQUENCE</scope>
    <source>
        <strain evidence="2">DAOM 180753</strain>
    </source>
</reference>
<dbReference type="EMBL" id="LACB01000008">
    <property type="protein sequence ID" value="KAJ9492649.1"/>
    <property type="molecule type" value="Genomic_DNA"/>
</dbReference>
<comment type="caution">
    <text evidence="2">The sequence shown here is derived from an EMBL/GenBank/DDBJ whole genome shotgun (WGS) entry which is preliminary data.</text>
</comment>
<sequence length="107" mass="11718">MSNTNPATSTEPEAVPPEADSISHHRPKQSRERDKLQLSCNPCRRHRDVIVKTLARTVLLEDKSAHIPIIGFHWHFKASVCGCGPKDPRPTGAARTTGCVADGRLGE</sequence>
<feature type="region of interest" description="Disordered" evidence="1">
    <location>
        <begin position="1"/>
        <end position="37"/>
    </location>
</feature>
<dbReference type="AlphaFoldDB" id="A0AAI9TTY1"/>
<feature type="compositionally biased region" description="Polar residues" evidence="1">
    <location>
        <begin position="1"/>
        <end position="11"/>
    </location>
</feature>
<proteinExistence type="predicted"/>
<accession>A0AAI9TTY1</accession>
<reference evidence="2" key="1">
    <citation type="submission" date="2015-06" db="EMBL/GenBank/DDBJ databases">
        <authorList>
            <person name="Nguyen H."/>
        </authorList>
    </citation>
    <scope>NUCLEOTIDE SEQUENCE</scope>
    <source>
        <strain evidence="2">DAOM 180753</strain>
    </source>
</reference>